<dbReference type="GO" id="GO:0016491">
    <property type="term" value="F:oxidoreductase activity"/>
    <property type="evidence" value="ECO:0007669"/>
    <property type="project" value="InterPro"/>
</dbReference>
<organism evidence="6">
    <name type="scientific">Solibacter usitatus (strain Ellin6076)</name>
    <dbReference type="NCBI Taxonomy" id="234267"/>
    <lineage>
        <taxon>Bacteria</taxon>
        <taxon>Pseudomonadati</taxon>
        <taxon>Acidobacteriota</taxon>
        <taxon>Terriglobia</taxon>
        <taxon>Bryobacterales</taxon>
        <taxon>Solibacteraceae</taxon>
        <taxon>Candidatus Solibacter</taxon>
    </lineage>
</organism>
<dbReference type="PANTHER" id="PTHR42783:SF3">
    <property type="entry name" value="GLUTAMATE SYNTHASE [NADPH] SMALL CHAIN-RELATED"/>
    <property type="match status" value="1"/>
</dbReference>
<evidence type="ECO:0000313" key="6">
    <source>
        <dbReference type="EMBL" id="ABJ84483.1"/>
    </source>
</evidence>
<dbReference type="GO" id="GO:0051536">
    <property type="term" value="F:iron-sulfur cluster binding"/>
    <property type="evidence" value="ECO:0007669"/>
    <property type="project" value="UniProtKB-KW"/>
</dbReference>
<feature type="compositionally biased region" description="Low complexity" evidence="4">
    <location>
        <begin position="8"/>
        <end position="19"/>
    </location>
</feature>
<dbReference type="InterPro" id="IPR023753">
    <property type="entry name" value="FAD/NAD-binding_dom"/>
</dbReference>
<dbReference type="OrthoDB" id="9803192at2"/>
<dbReference type="InterPro" id="IPR017896">
    <property type="entry name" value="4Fe4S_Fe-S-bd"/>
</dbReference>
<dbReference type="Pfam" id="PF14691">
    <property type="entry name" value="Fer4_20"/>
    <property type="match status" value="1"/>
</dbReference>
<keyword evidence="3" id="KW-0411">Iron-sulfur</keyword>
<evidence type="ECO:0000259" key="5">
    <source>
        <dbReference type="PROSITE" id="PS51379"/>
    </source>
</evidence>
<dbReference type="PROSITE" id="PS00198">
    <property type="entry name" value="4FE4S_FER_1"/>
    <property type="match status" value="1"/>
</dbReference>
<evidence type="ECO:0000256" key="3">
    <source>
        <dbReference type="ARBA" id="ARBA00023014"/>
    </source>
</evidence>
<dbReference type="Pfam" id="PF13187">
    <property type="entry name" value="Fer4_9"/>
    <property type="match status" value="1"/>
</dbReference>
<name>Q021A6_SOLUE</name>
<dbReference type="GO" id="GO:0046872">
    <property type="term" value="F:metal ion binding"/>
    <property type="evidence" value="ECO:0007669"/>
    <property type="project" value="UniProtKB-KW"/>
</dbReference>
<dbReference type="eggNOG" id="COG1145">
    <property type="taxonomic scope" value="Bacteria"/>
</dbReference>
<dbReference type="AlphaFoldDB" id="Q021A6"/>
<keyword evidence="1" id="KW-0479">Metal-binding</keyword>
<dbReference type="EMBL" id="CP000473">
    <property type="protein sequence ID" value="ABJ84483.1"/>
    <property type="molecule type" value="Genomic_DNA"/>
</dbReference>
<dbReference type="SUPFAM" id="SSF54862">
    <property type="entry name" value="4Fe-4S ferredoxins"/>
    <property type="match status" value="1"/>
</dbReference>
<gene>
    <name evidence="6" type="ordered locus">Acid_3510</name>
</gene>
<dbReference type="PRINTS" id="PR00419">
    <property type="entry name" value="ADXRDTASE"/>
</dbReference>
<dbReference type="SUPFAM" id="SSF51971">
    <property type="entry name" value="Nucleotide-binding domain"/>
    <property type="match status" value="2"/>
</dbReference>
<keyword evidence="2" id="KW-0408">Iron</keyword>
<dbReference type="SUPFAM" id="SSF46548">
    <property type="entry name" value="alpha-helical ferredoxin"/>
    <property type="match status" value="2"/>
</dbReference>
<dbReference type="Gene3D" id="1.10.1060.10">
    <property type="entry name" value="Alpha-helical ferredoxin"/>
    <property type="match status" value="1"/>
</dbReference>
<dbReference type="Gene3D" id="3.30.70.20">
    <property type="match status" value="1"/>
</dbReference>
<feature type="region of interest" description="Disordered" evidence="4">
    <location>
        <begin position="1"/>
        <end position="24"/>
    </location>
</feature>
<dbReference type="eggNOG" id="COG0493">
    <property type="taxonomic scope" value="Bacteria"/>
</dbReference>
<protein>
    <submittedName>
        <fullName evidence="6">FAD-dependent pyridine nucleotide-disulphide oxidoreductase</fullName>
    </submittedName>
</protein>
<dbReference type="InterPro" id="IPR017900">
    <property type="entry name" value="4Fe4S_Fe_S_CS"/>
</dbReference>
<reference evidence="6" key="1">
    <citation type="submission" date="2006-10" db="EMBL/GenBank/DDBJ databases">
        <title>Complete sequence of Solibacter usitatus Ellin6076.</title>
        <authorList>
            <consortium name="US DOE Joint Genome Institute"/>
            <person name="Copeland A."/>
            <person name="Lucas S."/>
            <person name="Lapidus A."/>
            <person name="Barry K."/>
            <person name="Detter J.C."/>
            <person name="Glavina del Rio T."/>
            <person name="Hammon N."/>
            <person name="Israni S."/>
            <person name="Dalin E."/>
            <person name="Tice H."/>
            <person name="Pitluck S."/>
            <person name="Thompson L.S."/>
            <person name="Brettin T."/>
            <person name="Bruce D."/>
            <person name="Han C."/>
            <person name="Tapia R."/>
            <person name="Gilna P."/>
            <person name="Schmutz J."/>
            <person name="Larimer F."/>
            <person name="Land M."/>
            <person name="Hauser L."/>
            <person name="Kyrpides N."/>
            <person name="Mikhailova N."/>
            <person name="Janssen P.H."/>
            <person name="Kuske C.R."/>
            <person name="Richardson P."/>
        </authorList>
    </citation>
    <scope>NUCLEOTIDE SEQUENCE</scope>
    <source>
        <strain evidence="6">Ellin6076</strain>
    </source>
</reference>
<dbReference type="KEGG" id="sus:Acid_3510"/>
<sequence length="671" mass="73365">MPFITNEPRPSGSPTRTSSAVTLPDGRGSFQLRVPDATDYWVEMVKCRHACPVHTDACGYVNAIAEGRPEDAYRIARATNPFTSICGRVCGAPCEANCRRGDLDAPVAIRALKRFVNEQFGPETGDYRLHREAGDSRMLPPNRGDYERVAIVGAGVAGLTVAHDLAQIGYKVTVFEAHSEPGGMLMVGVPVFRLPRDLVRHEIQAILSLGVELRCNVRLGRDFTIASLRQDGYKAIFLGMGLQKGRKLPLPGADLEGVYDGMDFLRAFNEGRSLPLGRRVIVIGGGNVAYDVARSALRPDNDHMAYDVARAALRLSGDKEVHVVCLESREEMPADAIEIHEGEEEGIVLHNRRGPRAVIEENGKAAGLRVTHCTSVFDAEGRFNPQFDESHVEDIAADSVIFAIGQTSDLSFLTPEDGVDTARGLIKVNPETYQTTAPDIFACGDIAHGARLFIDAIASAQIAARSMHDFLRGTRTDVVLRKHWKPASYNMAEGWNRFDRENPPVIDSERRAASLEIIECVYSENDARRQAARCLRCNVNTVFDTKICIACNGCVDVCPENLIRLVGLSKLISDDHWLETAAANFGVEPDDLRALPPEELDTFGGVMMKDETTCIRCAMCASRCPTHAILMKHFVFHRECVTVPTVNTKLLPGGAANPGCSRLPAGSRSAT</sequence>
<accession>Q021A6</accession>
<evidence type="ECO:0000256" key="2">
    <source>
        <dbReference type="ARBA" id="ARBA00023004"/>
    </source>
</evidence>
<dbReference type="Pfam" id="PF07992">
    <property type="entry name" value="Pyr_redox_2"/>
    <property type="match status" value="1"/>
</dbReference>
<dbReference type="InterPro" id="IPR036188">
    <property type="entry name" value="FAD/NAD-bd_sf"/>
</dbReference>
<dbReference type="STRING" id="234267.Acid_3510"/>
<evidence type="ECO:0000256" key="4">
    <source>
        <dbReference type="SAM" id="MobiDB-lite"/>
    </source>
</evidence>
<dbReference type="Gene3D" id="3.50.50.60">
    <property type="entry name" value="FAD/NAD(P)-binding domain"/>
    <property type="match status" value="3"/>
</dbReference>
<dbReference type="PANTHER" id="PTHR42783">
    <property type="entry name" value="GLUTAMATE SYNTHASE [NADPH] SMALL CHAIN"/>
    <property type="match status" value="1"/>
</dbReference>
<dbReference type="PROSITE" id="PS51379">
    <property type="entry name" value="4FE4S_FER_2"/>
    <property type="match status" value="2"/>
</dbReference>
<evidence type="ECO:0000256" key="1">
    <source>
        <dbReference type="ARBA" id="ARBA00022723"/>
    </source>
</evidence>
<feature type="domain" description="4Fe-4S ferredoxin-type" evidence="5">
    <location>
        <begin position="539"/>
        <end position="568"/>
    </location>
</feature>
<feature type="domain" description="4Fe-4S ferredoxin-type" evidence="5">
    <location>
        <begin position="605"/>
        <end position="634"/>
    </location>
</feature>
<proteinExistence type="predicted"/>
<dbReference type="InParanoid" id="Q021A6"/>
<dbReference type="HOGENOM" id="CLU_000422_3_4_0"/>
<dbReference type="InterPro" id="IPR009051">
    <property type="entry name" value="Helical_ferredxn"/>
</dbReference>
<dbReference type="InterPro" id="IPR028261">
    <property type="entry name" value="DPD_II"/>
</dbReference>